<accession>A0A939NRG7</accession>
<keyword evidence="1" id="KW-1133">Transmembrane helix</keyword>
<gene>
    <name evidence="2" type="ORF">J4732_10860</name>
</gene>
<reference evidence="2" key="1">
    <citation type="submission" date="2021-03" db="EMBL/GenBank/DDBJ databases">
        <title>Molecular epidemiology and mechanisms of colistin and carbapenem resistance in Enterobacteriaceae from clinical isolates, the environment and porcine samples in Pretoria, South Africa.</title>
        <authorList>
            <person name="Bogoshi D."/>
            <person name="Mbelle N.M."/>
            <person name="Naidoo V."/>
            <person name="Osei Sekyere J."/>
        </authorList>
    </citation>
    <scope>NUCLEOTIDE SEQUENCE</scope>
    <source>
        <strain evidence="2">C080</strain>
    </source>
</reference>
<feature type="transmembrane region" description="Helical" evidence="1">
    <location>
        <begin position="147"/>
        <end position="168"/>
    </location>
</feature>
<dbReference type="EMBL" id="JAGETR010000062">
    <property type="protein sequence ID" value="MBO2006862.1"/>
    <property type="molecule type" value="Genomic_DNA"/>
</dbReference>
<name>A0A939NRG7_SERMA</name>
<evidence type="ECO:0000256" key="1">
    <source>
        <dbReference type="SAM" id="Phobius"/>
    </source>
</evidence>
<protein>
    <submittedName>
        <fullName evidence="2">Uncharacterized protein</fullName>
    </submittedName>
</protein>
<sequence>MPFPVSNITPAKAQTADAHQLLVHGYQQQSECARDPATNDAKARDVVNRLTALKRTTPACASCSPSAAGTTQRSGRVARQLRQRGENPGVAHQVCQILRAHHEITASTAWTSTGYPQASEVDGFIAALQEIRTLLNQQTVTDGRRALPYQLTIAGAGGAFPVALLASWRRSSRHSITST</sequence>
<organism evidence="2">
    <name type="scientific">Serratia marcescens</name>
    <dbReference type="NCBI Taxonomy" id="615"/>
    <lineage>
        <taxon>Bacteria</taxon>
        <taxon>Pseudomonadati</taxon>
        <taxon>Pseudomonadota</taxon>
        <taxon>Gammaproteobacteria</taxon>
        <taxon>Enterobacterales</taxon>
        <taxon>Yersiniaceae</taxon>
        <taxon>Serratia</taxon>
    </lineage>
</organism>
<dbReference type="Gene3D" id="3.20.20.80">
    <property type="entry name" value="Glycosidases"/>
    <property type="match status" value="1"/>
</dbReference>
<comment type="caution">
    <text evidence="2">The sequence shown here is derived from an EMBL/GenBank/DDBJ whole genome shotgun (WGS) entry which is preliminary data.</text>
</comment>
<dbReference type="AlphaFoldDB" id="A0A939NRG7"/>
<keyword evidence="1" id="KW-0472">Membrane</keyword>
<proteinExistence type="predicted"/>
<evidence type="ECO:0000313" key="2">
    <source>
        <dbReference type="EMBL" id="MBO2006862.1"/>
    </source>
</evidence>
<keyword evidence="1" id="KW-0812">Transmembrane</keyword>